<evidence type="ECO:0000313" key="6">
    <source>
        <dbReference type="Proteomes" id="UP000297031"/>
    </source>
</evidence>
<evidence type="ECO:0000256" key="3">
    <source>
        <dbReference type="SAM" id="Coils"/>
    </source>
</evidence>
<dbReference type="PANTHER" id="PTHR35089:SF1">
    <property type="entry name" value="CHAPERONE PROTEIN SKP"/>
    <property type="match status" value="1"/>
</dbReference>
<dbReference type="PANTHER" id="PTHR35089">
    <property type="entry name" value="CHAPERONE PROTEIN SKP"/>
    <property type="match status" value="1"/>
</dbReference>
<dbReference type="InterPro" id="IPR024930">
    <property type="entry name" value="Skp_dom_sf"/>
</dbReference>
<feature type="signal peptide" evidence="4">
    <location>
        <begin position="1"/>
        <end position="18"/>
    </location>
</feature>
<dbReference type="EMBL" id="CP039393">
    <property type="protein sequence ID" value="QCD36357.1"/>
    <property type="molecule type" value="Genomic_DNA"/>
</dbReference>
<evidence type="ECO:0000256" key="1">
    <source>
        <dbReference type="ARBA" id="ARBA00009091"/>
    </source>
</evidence>
<keyword evidence="3" id="KW-0175">Coiled coil</keyword>
<feature type="coiled-coil region" evidence="3">
    <location>
        <begin position="38"/>
        <end position="69"/>
    </location>
</feature>
<evidence type="ECO:0000256" key="2">
    <source>
        <dbReference type="ARBA" id="ARBA00022729"/>
    </source>
</evidence>
<protein>
    <submittedName>
        <fullName evidence="5">OmpH family outer membrane protein</fullName>
    </submittedName>
</protein>
<proteinExistence type="inferred from homology"/>
<dbReference type="InterPro" id="IPR005632">
    <property type="entry name" value="Chaperone_Skp"/>
</dbReference>
<keyword evidence="2 4" id="KW-0732">Signal</keyword>
<dbReference type="SMART" id="SM00935">
    <property type="entry name" value="OmpH"/>
    <property type="match status" value="1"/>
</dbReference>
<accession>A0A4V1D1T8</accession>
<organism evidence="5 6">
    <name type="scientific">Muribaculum gordoncarteri</name>
    <dbReference type="NCBI Taxonomy" id="2530390"/>
    <lineage>
        <taxon>Bacteria</taxon>
        <taxon>Pseudomonadati</taxon>
        <taxon>Bacteroidota</taxon>
        <taxon>Bacteroidia</taxon>
        <taxon>Bacteroidales</taxon>
        <taxon>Muribaculaceae</taxon>
        <taxon>Muribaculum</taxon>
    </lineage>
</organism>
<comment type="similarity">
    <text evidence="1">Belongs to the Skp family.</text>
</comment>
<dbReference type="GO" id="GO:0005829">
    <property type="term" value="C:cytosol"/>
    <property type="evidence" value="ECO:0007669"/>
    <property type="project" value="TreeGrafter"/>
</dbReference>
<dbReference type="SUPFAM" id="SSF111384">
    <property type="entry name" value="OmpH-like"/>
    <property type="match status" value="1"/>
</dbReference>
<dbReference type="RefSeq" id="WP_123395627.1">
    <property type="nucleotide sequence ID" value="NZ_CANQMU010000016.1"/>
</dbReference>
<keyword evidence="6" id="KW-1185">Reference proteome</keyword>
<dbReference type="AlphaFoldDB" id="A0A4V1D1T8"/>
<sequence>MKKILLALLVAIPMFAFAQAPKFGVVNTQTIAEAMPELKAAQEQVQASTQKYEEELKKLQEKIEKDFADFQALDASTPESIKERRMQDIQQQEQKMQQFHSTAMQDLQRQQAALMAPIQEKIQSAIQAVGKENNLTFIFESNVPLYVGTDVTDVTSMVRTKLGI</sequence>
<dbReference type="GO" id="GO:0050821">
    <property type="term" value="P:protein stabilization"/>
    <property type="evidence" value="ECO:0007669"/>
    <property type="project" value="TreeGrafter"/>
</dbReference>
<evidence type="ECO:0000313" key="5">
    <source>
        <dbReference type="EMBL" id="QCD36357.1"/>
    </source>
</evidence>
<reference evidence="5 6" key="1">
    <citation type="submission" date="2019-02" db="EMBL/GenBank/DDBJ databases">
        <title>Isolation and identification of novel species under the genus Muribaculum.</title>
        <authorList>
            <person name="Miyake S."/>
            <person name="Ding Y."/>
            <person name="Low A."/>
            <person name="Soh M."/>
            <person name="Seedorf H."/>
        </authorList>
    </citation>
    <scope>NUCLEOTIDE SEQUENCE [LARGE SCALE GENOMIC DNA]</scope>
    <source>
        <strain evidence="5 6">TLL-A4</strain>
    </source>
</reference>
<dbReference type="Pfam" id="PF03938">
    <property type="entry name" value="OmpH"/>
    <property type="match status" value="1"/>
</dbReference>
<dbReference type="Gene3D" id="3.30.910.20">
    <property type="entry name" value="Skp domain"/>
    <property type="match status" value="1"/>
</dbReference>
<gene>
    <name evidence="5" type="ORF">E7746_10935</name>
</gene>
<evidence type="ECO:0000256" key="4">
    <source>
        <dbReference type="SAM" id="SignalP"/>
    </source>
</evidence>
<dbReference type="GO" id="GO:0051082">
    <property type="term" value="F:unfolded protein binding"/>
    <property type="evidence" value="ECO:0007669"/>
    <property type="project" value="InterPro"/>
</dbReference>
<name>A0A4V1D1T8_9BACT</name>
<feature type="chain" id="PRO_5020653288" evidence="4">
    <location>
        <begin position="19"/>
        <end position="164"/>
    </location>
</feature>
<dbReference type="Proteomes" id="UP000297031">
    <property type="component" value="Chromosome"/>
</dbReference>
<dbReference type="KEGG" id="mgod:E7746_10935"/>
<dbReference type="OrthoDB" id="1524711at2"/>